<keyword evidence="2" id="KW-1133">Transmembrane helix</keyword>
<feature type="compositionally biased region" description="Polar residues" evidence="1">
    <location>
        <begin position="84"/>
        <end position="95"/>
    </location>
</feature>
<comment type="caution">
    <text evidence="3">The sequence shown here is derived from an EMBL/GenBank/DDBJ whole genome shotgun (WGS) entry which is preliminary data.</text>
</comment>
<evidence type="ECO:0000313" key="4">
    <source>
        <dbReference type="Proteomes" id="UP001159427"/>
    </source>
</evidence>
<keyword evidence="2" id="KW-0812">Transmembrane</keyword>
<feature type="region of interest" description="Disordered" evidence="1">
    <location>
        <begin position="84"/>
        <end position="109"/>
    </location>
</feature>
<protein>
    <submittedName>
        <fullName evidence="3">Uncharacterized protein</fullName>
    </submittedName>
</protein>
<gene>
    <name evidence="3" type="ORF">PEVE_00032398</name>
</gene>
<name>A0ABN8SXQ2_9CNID</name>
<reference evidence="3 4" key="1">
    <citation type="submission" date="2022-05" db="EMBL/GenBank/DDBJ databases">
        <authorList>
            <consortium name="Genoscope - CEA"/>
            <person name="William W."/>
        </authorList>
    </citation>
    <scope>NUCLEOTIDE SEQUENCE [LARGE SCALE GENOMIC DNA]</scope>
</reference>
<organism evidence="3 4">
    <name type="scientific">Porites evermanni</name>
    <dbReference type="NCBI Taxonomy" id="104178"/>
    <lineage>
        <taxon>Eukaryota</taxon>
        <taxon>Metazoa</taxon>
        <taxon>Cnidaria</taxon>
        <taxon>Anthozoa</taxon>
        <taxon>Hexacorallia</taxon>
        <taxon>Scleractinia</taxon>
        <taxon>Fungiina</taxon>
        <taxon>Poritidae</taxon>
        <taxon>Porites</taxon>
    </lineage>
</organism>
<evidence type="ECO:0000256" key="2">
    <source>
        <dbReference type="SAM" id="Phobius"/>
    </source>
</evidence>
<keyword evidence="4" id="KW-1185">Reference proteome</keyword>
<dbReference type="EMBL" id="CALNXI010004713">
    <property type="protein sequence ID" value="CAH3196335.1"/>
    <property type="molecule type" value="Genomic_DNA"/>
</dbReference>
<feature type="transmembrane region" description="Helical" evidence="2">
    <location>
        <begin position="115"/>
        <end position="136"/>
    </location>
</feature>
<evidence type="ECO:0000256" key="1">
    <source>
        <dbReference type="SAM" id="MobiDB-lite"/>
    </source>
</evidence>
<proteinExistence type="predicted"/>
<sequence>MAATNSAFRTETRDEHLYNHIELFNRSQSSSPIDAPAANRYQDCREQQPTEKQIATGRRMFGDYRTEPNNEHLYYNIQSINNSPATESQAANQTSQDDRRGQQPTGTSKTMGRRVLFAMMAVLALVFLAMFASLIARTWVQAAQSGTNALPHFQCWTHVHQFMLESTEVRGPKIRELQSNDLCTRFIIDGIKAMSRGISGGKQVIKFANTSSLFIPSKRNDDFRLAKCTVRVSTSVMSLLLAVSTRPVTSNSLFELLTCRHFFVSGPWIKVNNSSPICFGAENNNFDSFFVPSSGKLASVKLVHLNGTVTCDNTHWSFWGCGGNRQDVNVVIKTLPGDTILSFRESFTSEEQMESSKELVLSACSNPPSVIAGQKLLLRYGQSPRQITGGRSCCDVYVRLMS</sequence>
<accession>A0ABN8SXQ2</accession>
<dbReference type="Proteomes" id="UP001159427">
    <property type="component" value="Unassembled WGS sequence"/>
</dbReference>
<evidence type="ECO:0000313" key="3">
    <source>
        <dbReference type="EMBL" id="CAH3196335.1"/>
    </source>
</evidence>
<keyword evidence="2" id="KW-0472">Membrane</keyword>